<accession>A0A8T1YTZ9</accession>
<comment type="caution">
    <text evidence="2">The sequence shown here is derived from an EMBL/GenBank/DDBJ whole genome shotgun (WGS) entry which is preliminary data.</text>
</comment>
<dbReference type="PANTHER" id="PTHR44259:SF105">
    <property type="entry name" value="DUF295 DOMAIN-CONTAINING PROTEIN"/>
    <property type="match status" value="1"/>
</dbReference>
<reference evidence="2 3" key="1">
    <citation type="submission" date="2020-12" db="EMBL/GenBank/DDBJ databases">
        <title>Concerted genomic and epigenomic changes stabilize Arabidopsis allopolyploids.</title>
        <authorList>
            <person name="Chen Z."/>
        </authorList>
    </citation>
    <scope>NUCLEOTIDE SEQUENCE [LARGE SCALE GENOMIC DNA]</scope>
    <source>
        <strain evidence="2">Allo738</strain>
        <tissue evidence="2">Leaf</tissue>
    </source>
</reference>
<name>A0A8T1YTZ9_9BRAS</name>
<sequence length="244" mass="26878">MRSVSTPPRVSTLIFGCWSSSGSRTPPELGDCVVAIKFAAPLLGLCRPGDSEWTYIETPKAMSISTVMYSVTGQNFYLNTNSPSTETASISTSSDFPPVIPYPRLPTHHSTEELILSTCAMPYLVETPSGESLIVFWFKESFDLETLRHKCTRNTKSFMVFKQDQQELRIGSDTRDIGNLCIFLGQNEAFCVSATDYPGLHPNSVYFGSFGSGFGFYDLASGTLHDLTDSVPESIHSVWLAPLQ</sequence>
<dbReference type="InterPro" id="IPR050942">
    <property type="entry name" value="F-box_BR-signaling"/>
</dbReference>
<protein>
    <recommendedName>
        <fullName evidence="1">KIB1-4 beta-propeller domain-containing protein</fullName>
    </recommendedName>
</protein>
<evidence type="ECO:0000313" key="3">
    <source>
        <dbReference type="Proteomes" id="UP000694240"/>
    </source>
</evidence>
<evidence type="ECO:0000259" key="1">
    <source>
        <dbReference type="Pfam" id="PF03478"/>
    </source>
</evidence>
<evidence type="ECO:0000313" key="2">
    <source>
        <dbReference type="EMBL" id="KAG7549606.1"/>
    </source>
</evidence>
<keyword evidence="3" id="KW-1185">Reference proteome</keyword>
<feature type="domain" description="KIB1-4 beta-propeller" evidence="1">
    <location>
        <begin position="28"/>
        <end position="209"/>
    </location>
</feature>
<dbReference type="Pfam" id="PF03478">
    <property type="entry name" value="Beta-prop_KIB1-4"/>
    <property type="match status" value="1"/>
</dbReference>
<dbReference type="PANTHER" id="PTHR44259">
    <property type="entry name" value="OS07G0183000 PROTEIN-RELATED"/>
    <property type="match status" value="1"/>
</dbReference>
<dbReference type="Proteomes" id="UP000694240">
    <property type="component" value="Chromosome 11"/>
</dbReference>
<dbReference type="AlphaFoldDB" id="A0A8T1YTZ9"/>
<gene>
    <name evidence="2" type="ORF">ISN45_Aa06g004680</name>
</gene>
<proteinExistence type="predicted"/>
<organism evidence="2 3">
    <name type="scientific">Arabidopsis thaliana x Arabidopsis arenosa</name>
    <dbReference type="NCBI Taxonomy" id="1240361"/>
    <lineage>
        <taxon>Eukaryota</taxon>
        <taxon>Viridiplantae</taxon>
        <taxon>Streptophyta</taxon>
        <taxon>Embryophyta</taxon>
        <taxon>Tracheophyta</taxon>
        <taxon>Spermatophyta</taxon>
        <taxon>Magnoliopsida</taxon>
        <taxon>eudicotyledons</taxon>
        <taxon>Gunneridae</taxon>
        <taxon>Pentapetalae</taxon>
        <taxon>rosids</taxon>
        <taxon>malvids</taxon>
        <taxon>Brassicales</taxon>
        <taxon>Brassicaceae</taxon>
        <taxon>Camelineae</taxon>
        <taxon>Arabidopsis</taxon>
    </lineage>
</organism>
<dbReference type="InterPro" id="IPR005174">
    <property type="entry name" value="KIB1-4_b-propeller"/>
</dbReference>
<dbReference type="EMBL" id="JAEFBK010000011">
    <property type="protein sequence ID" value="KAG7549606.1"/>
    <property type="molecule type" value="Genomic_DNA"/>
</dbReference>